<reference evidence="3" key="1">
    <citation type="submission" date="2018-02" db="EMBL/GenBank/DDBJ databases">
        <authorList>
            <person name="Holder M.E."/>
            <person name="Ajami N.J."/>
            <person name="Petrosino J.F."/>
        </authorList>
    </citation>
    <scope>NUCLEOTIDE SEQUENCE [LARGE SCALE GENOMIC DNA]</scope>
    <source>
        <strain evidence="3">CCUG 47711</strain>
    </source>
</reference>
<proteinExistence type="predicted"/>
<keyword evidence="3" id="KW-1185">Reference proteome</keyword>
<dbReference type="KEGG" id="fsa:C5Q98_05230"/>
<gene>
    <name evidence="2" type="ORF">C5Q98_05230</name>
</gene>
<sequence>MRKKIGRKIYDTEKSKYIGKNVEGEFGNPYGFEEEMYKKNAGDFFLLVQGGAESQYSEEDIIPLELEDAKEWILRVCGEETLKEVVTEKDEKTLEKSPKKDASDKKTTSTSKKTKKTSKK</sequence>
<dbReference type="EMBL" id="CP027226">
    <property type="protein sequence ID" value="AVM42650.1"/>
    <property type="molecule type" value="Genomic_DNA"/>
</dbReference>
<feature type="region of interest" description="Disordered" evidence="1">
    <location>
        <begin position="87"/>
        <end position="120"/>
    </location>
</feature>
<feature type="compositionally biased region" description="Basic and acidic residues" evidence="1">
    <location>
        <begin position="87"/>
        <end position="107"/>
    </location>
</feature>
<accession>A0A2S0KNN9</accession>
<organism evidence="2 3">
    <name type="scientific">Fastidiosipila sanguinis</name>
    <dbReference type="NCBI Taxonomy" id="236753"/>
    <lineage>
        <taxon>Bacteria</taxon>
        <taxon>Bacillati</taxon>
        <taxon>Bacillota</taxon>
        <taxon>Clostridia</taxon>
        <taxon>Eubacteriales</taxon>
        <taxon>Oscillospiraceae</taxon>
        <taxon>Fastidiosipila</taxon>
    </lineage>
</organism>
<evidence type="ECO:0000313" key="3">
    <source>
        <dbReference type="Proteomes" id="UP000237947"/>
    </source>
</evidence>
<dbReference type="Proteomes" id="UP000237947">
    <property type="component" value="Chromosome"/>
</dbReference>
<evidence type="ECO:0000256" key="1">
    <source>
        <dbReference type="SAM" id="MobiDB-lite"/>
    </source>
</evidence>
<dbReference type="AlphaFoldDB" id="A0A2S0KNN9"/>
<name>A0A2S0KNN9_9FIRM</name>
<dbReference type="OrthoDB" id="3192583at2"/>
<dbReference type="RefSeq" id="WP_106012604.1">
    <property type="nucleotide sequence ID" value="NZ_CP027226.1"/>
</dbReference>
<protein>
    <submittedName>
        <fullName evidence="2">Uncharacterized protein</fullName>
    </submittedName>
</protein>
<evidence type="ECO:0000313" key="2">
    <source>
        <dbReference type="EMBL" id="AVM42650.1"/>
    </source>
</evidence>